<comment type="caution">
    <text evidence="2">The sequence shown here is derived from an EMBL/GenBank/DDBJ whole genome shotgun (WGS) entry which is preliminary data.</text>
</comment>
<keyword evidence="1" id="KW-0812">Transmembrane</keyword>
<name>A0A9X3FNU9_9LACT</name>
<evidence type="ECO:0000256" key="1">
    <source>
        <dbReference type="SAM" id="Phobius"/>
    </source>
</evidence>
<feature type="transmembrane region" description="Helical" evidence="1">
    <location>
        <begin position="12"/>
        <end position="32"/>
    </location>
</feature>
<dbReference type="RefSeq" id="WP_268752605.1">
    <property type="nucleotide sequence ID" value="NZ_JAPRFQ010000003.1"/>
</dbReference>
<dbReference type="Proteomes" id="UP001146670">
    <property type="component" value="Unassembled WGS sequence"/>
</dbReference>
<dbReference type="InterPro" id="IPR018730">
    <property type="entry name" value="DUF2273"/>
</dbReference>
<keyword evidence="1" id="KW-0472">Membrane</keyword>
<reference evidence="2" key="1">
    <citation type="submission" date="2022-12" db="EMBL/GenBank/DDBJ databases">
        <title>Description and comparative metabolic analysis of Aerococcus sp. nov., isolated from the feces of a pig.</title>
        <authorList>
            <person name="Chang Y.-H."/>
        </authorList>
    </citation>
    <scope>NUCLEOTIDE SEQUENCE</scope>
    <source>
        <strain evidence="2">YH-aer222</strain>
    </source>
</reference>
<dbReference type="AlphaFoldDB" id="A0A9X3FNU9"/>
<gene>
    <name evidence="2" type="ORF">OW157_06870</name>
</gene>
<accession>A0A9X3FNU9</accession>
<keyword evidence="1" id="KW-1133">Transmembrane helix</keyword>
<organism evidence="2 3">
    <name type="scientific">Aerococcus kribbianus</name>
    <dbReference type="NCBI Taxonomy" id="2999064"/>
    <lineage>
        <taxon>Bacteria</taxon>
        <taxon>Bacillati</taxon>
        <taxon>Bacillota</taxon>
        <taxon>Bacilli</taxon>
        <taxon>Lactobacillales</taxon>
        <taxon>Aerococcaceae</taxon>
        <taxon>Aerococcus</taxon>
    </lineage>
</organism>
<dbReference type="Pfam" id="PF10031">
    <property type="entry name" value="DUF2273"/>
    <property type="match status" value="1"/>
</dbReference>
<dbReference type="EMBL" id="JAPRFR010000003">
    <property type="protein sequence ID" value="MCZ0726275.1"/>
    <property type="molecule type" value="Genomic_DNA"/>
</dbReference>
<proteinExistence type="predicted"/>
<evidence type="ECO:0000313" key="3">
    <source>
        <dbReference type="Proteomes" id="UP001146670"/>
    </source>
</evidence>
<keyword evidence="3" id="KW-1185">Reference proteome</keyword>
<protein>
    <submittedName>
        <fullName evidence="2">DUF2273 domain-containing protein</fullName>
    </submittedName>
</protein>
<sequence length="69" mass="7951">MDKQPNIDWKKYRGRVLGLLIGFVFSLLWVTIGFAETLLVLLIVGVGYLVGAYYDGNFDLNAWLAYFFR</sequence>
<evidence type="ECO:0000313" key="2">
    <source>
        <dbReference type="EMBL" id="MCZ0726275.1"/>
    </source>
</evidence>